<evidence type="ECO:0000256" key="1">
    <source>
        <dbReference type="SAM" id="Phobius"/>
    </source>
</evidence>
<dbReference type="GO" id="GO:0004386">
    <property type="term" value="F:helicase activity"/>
    <property type="evidence" value="ECO:0007669"/>
    <property type="project" value="UniProtKB-KW"/>
</dbReference>
<dbReference type="EMBL" id="REGN01008915">
    <property type="protein sequence ID" value="RNA02348.1"/>
    <property type="molecule type" value="Genomic_DNA"/>
</dbReference>
<dbReference type="Proteomes" id="UP000276133">
    <property type="component" value="Unassembled WGS sequence"/>
</dbReference>
<keyword evidence="1" id="KW-0812">Transmembrane</keyword>
<organism evidence="2 3">
    <name type="scientific">Brachionus plicatilis</name>
    <name type="common">Marine rotifer</name>
    <name type="synonym">Brachionus muelleri</name>
    <dbReference type="NCBI Taxonomy" id="10195"/>
    <lineage>
        <taxon>Eukaryota</taxon>
        <taxon>Metazoa</taxon>
        <taxon>Spiralia</taxon>
        <taxon>Gnathifera</taxon>
        <taxon>Rotifera</taxon>
        <taxon>Eurotatoria</taxon>
        <taxon>Monogononta</taxon>
        <taxon>Pseudotrocha</taxon>
        <taxon>Ploima</taxon>
        <taxon>Brachionidae</taxon>
        <taxon>Brachionus</taxon>
    </lineage>
</organism>
<gene>
    <name evidence="2" type="ORF">BpHYR1_007528</name>
</gene>
<keyword evidence="2" id="KW-0347">Helicase</keyword>
<evidence type="ECO:0000313" key="2">
    <source>
        <dbReference type="EMBL" id="RNA02348.1"/>
    </source>
</evidence>
<dbReference type="OrthoDB" id="10032644at2759"/>
<keyword evidence="3" id="KW-1185">Reference proteome</keyword>
<name>A0A3M7PUL1_BRAPC</name>
<comment type="caution">
    <text evidence="2">The sequence shown here is derived from an EMBL/GenBank/DDBJ whole genome shotgun (WGS) entry which is preliminary data.</text>
</comment>
<proteinExistence type="predicted"/>
<feature type="transmembrane region" description="Helical" evidence="1">
    <location>
        <begin position="103"/>
        <end position="125"/>
    </location>
</feature>
<keyword evidence="1" id="KW-0472">Membrane</keyword>
<keyword evidence="1" id="KW-1133">Transmembrane helix</keyword>
<accession>A0A3M7PUL1</accession>
<reference evidence="2 3" key="1">
    <citation type="journal article" date="2018" name="Sci. Rep.">
        <title>Genomic signatures of local adaptation to the degree of environmental predictability in rotifers.</title>
        <authorList>
            <person name="Franch-Gras L."/>
            <person name="Hahn C."/>
            <person name="Garcia-Roger E.M."/>
            <person name="Carmona M.J."/>
            <person name="Serra M."/>
            <person name="Gomez A."/>
        </authorList>
    </citation>
    <scope>NUCLEOTIDE SEQUENCE [LARGE SCALE GENOMIC DNA]</scope>
    <source>
        <strain evidence="2">HYR1</strain>
    </source>
</reference>
<dbReference type="AlphaFoldDB" id="A0A3M7PUL1"/>
<keyword evidence="2" id="KW-0067">ATP-binding</keyword>
<keyword evidence="2" id="KW-0378">Hydrolase</keyword>
<keyword evidence="2" id="KW-0547">Nucleotide-binding</keyword>
<protein>
    <submittedName>
        <fullName evidence="2">ATP-dependent DNA helicase pfh1-like</fullName>
    </submittedName>
</protein>
<sequence>MSEDYQNEQYGDAKFMKALGHIRYILATFDRTLDEFNLPGPDARGADWRHRQLPQFQDDMTAQQHADAIENLGATLNNEQRNVNDTVMAAVLNRDPTPSKKCYFLDGTGGTGETYVIILIILLILT</sequence>
<evidence type="ECO:0000313" key="3">
    <source>
        <dbReference type="Proteomes" id="UP000276133"/>
    </source>
</evidence>